<geneLocation type="plasmid" evidence="1 2">
    <name>pEIB202</name>
</geneLocation>
<evidence type="ECO:0000313" key="2">
    <source>
        <dbReference type="Proteomes" id="UP000002634"/>
    </source>
</evidence>
<dbReference type="Proteomes" id="UP000002634">
    <property type="component" value="Plasmid pEIB202"/>
</dbReference>
<accession>A0AAU8P6R1</accession>
<evidence type="ECO:0000313" key="1">
    <source>
        <dbReference type="EMBL" id="ACY86408.1"/>
    </source>
</evidence>
<keyword evidence="1" id="KW-0614">Plasmid</keyword>
<keyword evidence="2" id="KW-1185">Reference proteome</keyword>
<protein>
    <submittedName>
        <fullName evidence="1">Uncharacterized protein</fullName>
    </submittedName>
</protein>
<sequence>MKREELEAKAKELCPASLWYELNDCLDETTDQELLKLIARFEHE</sequence>
<dbReference type="RefSeq" id="WP_012850371.1">
    <property type="nucleotide sequence ID" value="NC_013509.1"/>
</dbReference>
<dbReference type="KEGG" id="etr:ETAE_p025"/>
<organism evidence="1 2">
    <name type="scientific">Edwardsiella piscicida</name>
    <dbReference type="NCBI Taxonomy" id="1263550"/>
    <lineage>
        <taxon>Bacteria</taxon>
        <taxon>Pseudomonadati</taxon>
        <taxon>Pseudomonadota</taxon>
        <taxon>Gammaproteobacteria</taxon>
        <taxon>Enterobacterales</taxon>
        <taxon>Hafniaceae</taxon>
        <taxon>Edwardsiella</taxon>
    </lineage>
</organism>
<name>A0AAU8P6R1_EDWPI</name>
<dbReference type="AlphaFoldDB" id="A0AAU8P6R1"/>
<gene>
    <name evidence="1" type="ordered locus">ETAE_p025</name>
</gene>
<proteinExistence type="predicted"/>
<dbReference type="EMBL" id="CP001136">
    <property type="protein sequence ID" value="ACY86408.1"/>
    <property type="molecule type" value="Genomic_DNA"/>
</dbReference>
<reference evidence="1 2" key="1">
    <citation type="journal article" date="2009" name="PLoS ONE">
        <title>Genome sequence of the versatile fish pathogen Edwardsiella tarda provides insights into its adaptation to broad host ranges and intracellular niches.</title>
        <authorList>
            <person name="Wang Q."/>
            <person name="Yang M."/>
            <person name="Xiao J."/>
            <person name="Wu H."/>
            <person name="Wang X."/>
            <person name="Lv Y."/>
            <person name="Xu L."/>
            <person name="Zheng H."/>
            <person name="Wang S."/>
            <person name="Zhao G."/>
            <person name="Liu Q."/>
            <person name="Zhang Y."/>
        </authorList>
    </citation>
    <scope>NUCLEOTIDE SEQUENCE [LARGE SCALE GENOMIC DNA]</scope>
    <source>
        <strain evidence="2">EIB202 / CCTCC M208068</strain>
    </source>
</reference>